<dbReference type="FunCoup" id="A0A2I4GWJ1">
    <property type="interactions" value="262"/>
</dbReference>
<accession>A0A2I4GWJ1</accession>
<dbReference type="PROSITE" id="PS01032">
    <property type="entry name" value="PPM_1"/>
    <property type="match status" value="1"/>
</dbReference>
<dbReference type="RefSeq" id="XP_018848271.1">
    <property type="nucleotide sequence ID" value="XM_018992726.2"/>
</dbReference>
<dbReference type="GO" id="GO:0004722">
    <property type="term" value="F:protein serine/threonine phosphatase activity"/>
    <property type="evidence" value="ECO:0000318"/>
    <property type="project" value="GO_Central"/>
</dbReference>
<protein>
    <recommendedName>
        <fullName evidence="4">protein-serine/threonine phosphatase</fullName>
        <ecNumber evidence="4">3.1.3.16</ecNumber>
    </recommendedName>
</protein>
<evidence type="ECO:0000256" key="1">
    <source>
        <dbReference type="ARBA" id="ARBA00001936"/>
    </source>
</evidence>
<dbReference type="PROSITE" id="PS51746">
    <property type="entry name" value="PPM_2"/>
    <property type="match status" value="1"/>
</dbReference>
<comment type="catalytic activity">
    <reaction evidence="10">
        <text>O-phospho-L-seryl-[protein] + H2O = L-seryl-[protein] + phosphate</text>
        <dbReference type="Rhea" id="RHEA:20629"/>
        <dbReference type="Rhea" id="RHEA-COMP:9863"/>
        <dbReference type="Rhea" id="RHEA-COMP:11604"/>
        <dbReference type="ChEBI" id="CHEBI:15377"/>
        <dbReference type="ChEBI" id="CHEBI:29999"/>
        <dbReference type="ChEBI" id="CHEBI:43474"/>
        <dbReference type="ChEBI" id="CHEBI:83421"/>
        <dbReference type="EC" id="3.1.3.16"/>
    </reaction>
</comment>
<dbReference type="PANTHER" id="PTHR13832">
    <property type="entry name" value="PROTEIN PHOSPHATASE 2C"/>
    <property type="match status" value="1"/>
</dbReference>
<evidence type="ECO:0000256" key="6">
    <source>
        <dbReference type="ARBA" id="ARBA00022801"/>
    </source>
</evidence>
<keyword evidence="9" id="KW-0464">Manganese</keyword>
<name>A0A2I4GWJ1_JUGRE</name>
<keyword evidence="6 12" id="KW-0378">Hydrolase</keyword>
<dbReference type="FunFam" id="3.60.40.10:FF:000004">
    <property type="entry name" value="Probable protein phosphatase 2C 22"/>
    <property type="match status" value="1"/>
</dbReference>
<evidence type="ECO:0000256" key="12">
    <source>
        <dbReference type="RuleBase" id="RU003465"/>
    </source>
</evidence>
<evidence type="ECO:0000256" key="10">
    <source>
        <dbReference type="ARBA" id="ARBA00047761"/>
    </source>
</evidence>
<gene>
    <name evidence="14" type="primary">LOC109011486</name>
</gene>
<sequence length="387" mass="42258">MAAGMDLSPPFAILEGGYNNMDNVSTMEDQSSESLNNLKKVTNGKPPRHLSVMRHSMSSMRLLATAELDLDVSIISSKSPSDEKSDFLPMLRSGSCAERGPKQYMEDEHICVDNLIEYLGATADFPSPGAFYGVFDGHGGTDAASFVRHNILRFIVEDSQFPICVEKAIKSAFVKADYAFADASSLDISSGTTALTALIFGRTMIIANAGDCRAVVGRRGRAIEMSKDHKPNCTSERIRIEKLGGVIYDGYLNGQLSVARALGDWHMKGPKGSACPLSAEPELLETCLTEDDEFLIMGCDGLWDVMSSQCAVTMARKELMLHNDPERCSRELVREALKRNTCDNLTVIVVCFSSDPPPRIEIPQSRVRRSISAEGLNLLKGVLDCNS</sequence>
<evidence type="ECO:0000256" key="11">
    <source>
        <dbReference type="ARBA" id="ARBA00048336"/>
    </source>
</evidence>
<dbReference type="SMART" id="SM00332">
    <property type="entry name" value="PP2Cc"/>
    <property type="match status" value="1"/>
</dbReference>
<comment type="similarity">
    <text evidence="3 12">Belongs to the PP2C family.</text>
</comment>
<dbReference type="GO" id="GO:0007165">
    <property type="term" value="P:signal transduction"/>
    <property type="evidence" value="ECO:0000318"/>
    <property type="project" value="GO_Central"/>
</dbReference>
<dbReference type="EC" id="3.1.3.16" evidence="4"/>
<dbReference type="Gene3D" id="3.60.40.10">
    <property type="entry name" value="PPM-type phosphatase domain"/>
    <property type="match status" value="1"/>
</dbReference>
<dbReference type="InterPro" id="IPR001932">
    <property type="entry name" value="PPM-type_phosphatase-like_dom"/>
</dbReference>
<proteinExistence type="inferred from homology"/>
<comment type="catalytic activity">
    <reaction evidence="11">
        <text>O-phospho-L-threonyl-[protein] + H2O = L-threonyl-[protein] + phosphate</text>
        <dbReference type="Rhea" id="RHEA:47004"/>
        <dbReference type="Rhea" id="RHEA-COMP:11060"/>
        <dbReference type="Rhea" id="RHEA-COMP:11605"/>
        <dbReference type="ChEBI" id="CHEBI:15377"/>
        <dbReference type="ChEBI" id="CHEBI:30013"/>
        <dbReference type="ChEBI" id="CHEBI:43474"/>
        <dbReference type="ChEBI" id="CHEBI:61977"/>
        <dbReference type="EC" id="3.1.3.16"/>
    </reaction>
</comment>
<keyword evidence="5" id="KW-0479">Metal-binding</keyword>
<dbReference type="GO" id="GO:0005737">
    <property type="term" value="C:cytoplasm"/>
    <property type="evidence" value="ECO:0007669"/>
    <property type="project" value="UniProtKB-ARBA"/>
</dbReference>
<dbReference type="GeneID" id="109011486"/>
<dbReference type="Proteomes" id="UP000235220">
    <property type="component" value="Chromosome 11"/>
</dbReference>
<dbReference type="PANTHER" id="PTHR13832:SF673">
    <property type="entry name" value="PROTEIN PHOSPHATASE 2C 27-RELATED"/>
    <property type="match status" value="1"/>
</dbReference>
<dbReference type="GO" id="GO:0046872">
    <property type="term" value="F:metal ion binding"/>
    <property type="evidence" value="ECO:0007669"/>
    <property type="project" value="UniProtKB-KW"/>
</dbReference>
<dbReference type="InterPro" id="IPR036457">
    <property type="entry name" value="PPM-type-like_dom_sf"/>
</dbReference>
<dbReference type="AlphaFoldDB" id="A0A2I4GWJ1"/>
<evidence type="ECO:0000256" key="2">
    <source>
        <dbReference type="ARBA" id="ARBA00001946"/>
    </source>
</evidence>
<keyword evidence="13" id="KW-1185">Reference proteome</keyword>
<keyword evidence="7" id="KW-0460">Magnesium</keyword>
<dbReference type="OrthoDB" id="10264738at2759"/>
<dbReference type="GO" id="GO:0005634">
    <property type="term" value="C:nucleus"/>
    <property type="evidence" value="ECO:0007669"/>
    <property type="project" value="UniProtKB-ARBA"/>
</dbReference>
<evidence type="ECO:0000256" key="5">
    <source>
        <dbReference type="ARBA" id="ARBA00022723"/>
    </source>
</evidence>
<dbReference type="SUPFAM" id="SSF81606">
    <property type="entry name" value="PP2C-like"/>
    <property type="match status" value="1"/>
</dbReference>
<dbReference type="Gramene" id="Jr11_18350_p1">
    <property type="protein sequence ID" value="cds.Jr11_18350_p1"/>
    <property type="gene ID" value="Jr11_18350"/>
</dbReference>
<dbReference type="KEGG" id="jre:109011486"/>
<evidence type="ECO:0000313" key="14">
    <source>
        <dbReference type="RefSeq" id="XP_018848271.1"/>
    </source>
</evidence>
<evidence type="ECO:0000313" key="13">
    <source>
        <dbReference type="Proteomes" id="UP000235220"/>
    </source>
</evidence>
<keyword evidence="8 12" id="KW-0904">Protein phosphatase</keyword>
<dbReference type="InterPro" id="IPR000222">
    <property type="entry name" value="PP2C_BS"/>
</dbReference>
<evidence type="ECO:0000256" key="8">
    <source>
        <dbReference type="ARBA" id="ARBA00022912"/>
    </source>
</evidence>
<evidence type="ECO:0000256" key="7">
    <source>
        <dbReference type="ARBA" id="ARBA00022842"/>
    </source>
</evidence>
<organism evidence="13 14">
    <name type="scientific">Juglans regia</name>
    <name type="common">English walnut</name>
    <dbReference type="NCBI Taxonomy" id="51240"/>
    <lineage>
        <taxon>Eukaryota</taxon>
        <taxon>Viridiplantae</taxon>
        <taxon>Streptophyta</taxon>
        <taxon>Embryophyta</taxon>
        <taxon>Tracheophyta</taxon>
        <taxon>Spermatophyta</taxon>
        <taxon>Magnoliopsida</taxon>
        <taxon>eudicotyledons</taxon>
        <taxon>Gunneridae</taxon>
        <taxon>Pentapetalae</taxon>
        <taxon>rosids</taxon>
        <taxon>fabids</taxon>
        <taxon>Fagales</taxon>
        <taxon>Juglandaceae</taxon>
        <taxon>Juglans</taxon>
    </lineage>
</organism>
<evidence type="ECO:0000256" key="4">
    <source>
        <dbReference type="ARBA" id="ARBA00013081"/>
    </source>
</evidence>
<evidence type="ECO:0000256" key="3">
    <source>
        <dbReference type="ARBA" id="ARBA00006702"/>
    </source>
</evidence>
<comment type="cofactor">
    <cofactor evidence="2">
        <name>Mg(2+)</name>
        <dbReference type="ChEBI" id="CHEBI:18420"/>
    </cofactor>
</comment>
<dbReference type="CDD" id="cd00143">
    <property type="entry name" value="PP2Cc"/>
    <property type="match status" value="1"/>
</dbReference>
<dbReference type="Pfam" id="PF00481">
    <property type="entry name" value="PP2C"/>
    <property type="match status" value="1"/>
</dbReference>
<reference evidence="14" key="1">
    <citation type="submission" date="2025-08" db="UniProtKB">
        <authorList>
            <consortium name="RefSeq"/>
        </authorList>
    </citation>
    <scope>IDENTIFICATION</scope>
    <source>
        <tissue evidence="14">Leaves</tissue>
    </source>
</reference>
<dbReference type="InterPro" id="IPR015655">
    <property type="entry name" value="PP2C"/>
</dbReference>
<comment type="cofactor">
    <cofactor evidence="1">
        <name>Mn(2+)</name>
        <dbReference type="ChEBI" id="CHEBI:29035"/>
    </cofactor>
</comment>
<evidence type="ECO:0000256" key="9">
    <source>
        <dbReference type="ARBA" id="ARBA00023211"/>
    </source>
</evidence>